<dbReference type="CDD" id="cd06267">
    <property type="entry name" value="PBP1_LacI_sugar_binding-like"/>
    <property type="match status" value="1"/>
</dbReference>
<dbReference type="Proteomes" id="UP001232493">
    <property type="component" value="Chromosome"/>
</dbReference>
<evidence type="ECO:0000313" key="6">
    <source>
        <dbReference type="Proteomes" id="UP001232493"/>
    </source>
</evidence>
<dbReference type="Gene3D" id="3.40.50.2300">
    <property type="match status" value="2"/>
</dbReference>
<evidence type="ECO:0000256" key="2">
    <source>
        <dbReference type="ARBA" id="ARBA00023125"/>
    </source>
</evidence>
<dbReference type="PANTHER" id="PTHR30146:SF109">
    <property type="entry name" value="HTH-TYPE TRANSCRIPTIONAL REGULATOR GALS"/>
    <property type="match status" value="1"/>
</dbReference>
<protein>
    <submittedName>
        <fullName evidence="5">LacI family DNA-binding transcriptional regulator</fullName>
    </submittedName>
</protein>
<dbReference type="PANTHER" id="PTHR30146">
    <property type="entry name" value="LACI-RELATED TRANSCRIPTIONAL REPRESSOR"/>
    <property type="match status" value="1"/>
</dbReference>
<evidence type="ECO:0000256" key="1">
    <source>
        <dbReference type="ARBA" id="ARBA00023015"/>
    </source>
</evidence>
<dbReference type="SMART" id="SM00354">
    <property type="entry name" value="HTH_LACI"/>
    <property type="match status" value="1"/>
</dbReference>
<dbReference type="SUPFAM" id="SSF53822">
    <property type="entry name" value="Periplasmic binding protein-like I"/>
    <property type="match status" value="1"/>
</dbReference>
<dbReference type="CDD" id="cd01392">
    <property type="entry name" value="HTH_LacI"/>
    <property type="match status" value="1"/>
</dbReference>
<keyword evidence="2 5" id="KW-0238">DNA-binding</keyword>
<dbReference type="InterPro" id="IPR046335">
    <property type="entry name" value="LacI/GalR-like_sensor"/>
</dbReference>
<organism evidence="5 6">
    <name type="scientific">Marinitoga aeolica</name>
    <dbReference type="NCBI Taxonomy" id="2809031"/>
    <lineage>
        <taxon>Bacteria</taxon>
        <taxon>Thermotogati</taxon>
        <taxon>Thermotogota</taxon>
        <taxon>Thermotogae</taxon>
        <taxon>Petrotogales</taxon>
        <taxon>Petrotogaceae</taxon>
        <taxon>Marinitoga</taxon>
    </lineage>
</organism>
<accession>A0ABY8PPP6</accession>
<keyword evidence="6" id="KW-1185">Reference proteome</keyword>
<reference evidence="5 6" key="1">
    <citation type="submission" date="2021-02" db="EMBL/GenBank/DDBJ databases">
        <title>Characterization of Marinitoga sp. nov. str. BP5-C20A.</title>
        <authorList>
            <person name="Erauso G."/>
            <person name="Postec A."/>
        </authorList>
    </citation>
    <scope>NUCLEOTIDE SEQUENCE [LARGE SCALE GENOMIC DNA]</scope>
    <source>
        <strain evidence="5 6">BP5-C20A</strain>
    </source>
</reference>
<evidence type="ECO:0000259" key="4">
    <source>
        <dbReference type="PROSITE" id="PS50932"/>
    </source>
</evidence>
<keyword evidence="3" id="KW-0804">Transcription</keyword>
<dbReference type="PROSITE" id="PS00356">
    <property type="entry name" value="HTH_LACI_1"/>
    <property type="match status" value="1"/>
</dbReference>
<dbReference type="InterPro" id="IPR000843">
    <property type="entry name" value="HTH_LacI"/>
</dbReference>
<dbReference type="EMBL" id="CP069362">
    <property type="protein sequence ID" value="WGS64609.1"/>
    <property type="molecule type" value="Genomic_DNA"/>
</dbReference>
<dbReference type="Pfam" id="PF00356">
    <property type="entry name" value="LacI"/>
    <property type="match status" value="1"/>
</dbReference>
<keyword evidence="1" id="KW-0805">Transcription regulation</keyword>
<evidence type="ECO:0000256" key="3">
    <source>
        <dbReference type="ARBA" id="ARBA00023163"/>
    </source>
</evidence>
<dbReference type="PROSITE" id="PS50932">
    <property type="entry name" value="HTH_LACI_2"/>
    <property type="match status" value="1"/>
</dbReference>
<dbReference type="RefSeq" id="WP_280998401.1">
    <property type="nucleotide sequence ID" value="NZ_CP069362.1"/>
</dbReference>
<feature type="domain" description="HTH lacI-type" evidence="4">
    <location>
        <begin position="2"/>
        <end position="56"/>
    </location>
</feature>
<evidence type="ECO:0000313" key="5">
    <source>
        <dbReference type="EMBL" id="WGS64609.1"/>
    </source>
</evidence>
<dbReference type="GO" id="GO:0003677">
    <property type="term" value="F:DNA binding"/>
    <property type="evidence" value="ECO:0007669"/>
    <property type="project" value="UniProtKB-KW"/>
</dbReference>
<dbReference type="InterPro" id="IPR028082">
    <property type="entry name" value="Peripla_BP_I"/>
</dbReference>
<sequence length="335" mass="37577">MATIKDVAKLAGVSISTASYALNGNEKISEATKKKVLEAAKKLKYKPNQFAKNLKQVKNDFIAVVLNEAFGPFYDNLIKGIQDSASLAGYDIIIFLESGLTKKTLINFFKQKIIKGTIIMSSTITNDEIDEISKEKIPIILLDRKCKNLNASSVLIDNEKGAYLATKHLIELNHKKIAFISGPKDSFDNNQRLKGYKKALKEFNIPYNHSLIIKGDFTEKSGYESVKKFINKTKEIPSAFFSSNDEMAIGALKAFEELNLKVPEDISLVGFDDIKELNYIEPKLTTIKRPMYELGSHSAHLLFNLIQGRSSNTNLLLDVNLIIRNSTARYKGDRK</sequence>
<dbReference type="Gene3D" id="1.10.260.40">
    <property type="entry name" value="lambda repressor-like DNA-binding domains"/>
    <property type="match status" value="1"/>
</dbReference>
<dbReference type="Pfam" id="PF13377">
    <property type="entry name" value="Peripla_BP_3"/>
    <property type="match status" value="1"/>
</dbReference>
<proteinExistence type="predicted"/>
<name>A0ABY8PPP6_9BACT</name>
<dbReference type="SUPFAM" id="SSF47413">
    <property type="entry name" value="lambda repressor-like DNA-binding domains"/>
    <property type="match status" value="1"/>
</dbReference>
<dbReference type="InterPro" id="IPR010982">
    <property type="entry name" value="Lambda_DNA-bd_dom_sf"/>
</dbReference>
<gene>
    <name evidence="5" type="ORF">JRV97_09570</name>
</gene>